<evidence type="ECO:0000313" key="3">
    <source>
        <dbReference type="Proteomes" id="UP001500851"/>
    </source>
</evidence>
<dbReference type="Proteomes" id="UP001500851">
    <property type="component" value="Unassembled WGS sequence"/>
</dbReference>
<feature type="region of interest" description="Disordered" evidence="1">
    <location>
        <begin position="1"/>
        <end position="21"/>
    </location>
</feature>
<name>A0ABN2LF37_9MICO</name>
<sequence length="220" mass="23473">MLTGGTDIDGGTPPSAAPVRGRIRTGCAAKGANVTESAGNSTRPGNVPALERATSIPWEDWVALFESAGAKTLGHTEIARIAREKIPASVENPDWWAQGAAIAFEQYAGLRVPGQSSTGSFRVSASRTVEMDRDAAIESWAGVVAGLDHHLGHLTTGRRRSRTEKRTFWRANLEGSGVVEVSAVAKDDSRSVVAVEHNGLPDADSIEAWRAHWKELLAQI</sequence>
<organism evidence="2 3">
    <name type="scientific">Leucobacter iarius</name>
    <dbReference type="NCBI Taxonomy" id="333963"/>
    <lineage>
        <taxon>Bacteria</taxon>
        <taxon>Bacillati</taxon>
        <taxon>Actinomycetota</taxon>
        <taxon>Actinomycetes</taxon>
        <taxon>Micrococcales</taxon>
        <taxon>Microbacteriaceae</taxon>
        <taxon>Leucobacter</taxon>
    </lineage>
</organism>
<accession>A0ABN2LF37</accession>
<evidence type="ECO:0000256" key="1">
    <source>
        <dbReference type="SAM" id="MobiDB-lite"/>
    </source>
</evidence>
<reference evidence="2 3" key="1">
    <citation type="journal article" date="2019" name="Int. J. Syst. Evol. Microbiol.">
        <title>The Global Catalogue of Microorganisms (GCM) 10K type strain sequencing project: providing services to taxonomists for standard genome sequencing and annotation.</title>
        <authorList>
            <consortium name="The Broad Institute Genomics Platform"/>
            <consortium name="The Broad Institute Genome Sequencing Center for Infectious Disease"/>
            <person name="Wu L."/>
            <person name="Ma J."/>
        </authorList>
    </citation>
    <scope>NUCLEOTIDE SEQUENCE [LARGE SCALE GENOMIC DNA]</scope>
    <source>
        <strain evidence="2 3">JCM 14736</strain>
    </source>
</reference>
<gene>
    <name evidence="2" type="ORF">GCM10009768_13670</name>
</gene>
<evidence type="ECO:0000313" key="2">
    <source>
        <dbReference type="EMBL" id="GAA1786047.1"/>
    </source>
</evidence>
<proteinExistence type="predicted"/>
<feature type="compositionally biased region" description="Low complexity" evidence="1">
    <location>
        <begin position="1"/>
        <end position="12"/>
    </location>
</feature>
<dbReference type="EMBL" id="BAAAOB010000001">
    <property type="protein sequence ID" value="GAA1786047.1"/>
    <property type="molecule type" value="Genomic_DNA"/>
</dbReference>
<comment type="caution">
    <text evidence="2">The sequence shown here is derived from an EMBL/GenBank/DDBJ whole genome shotgun (WGS) entry which is preliminary data.</text>
</comment>
<protein>
    <submittedName>
        <fullName evidence="2">Uncharacterized protein</fullName>
    </submittedName>
</protein>
<keyword evidence="3" id="KW-1185">Reference proteome</keyword>